<sequence>MKLQNVAALALVAVGAAHLGQKERHQRQQHEVAAMRNQLEWLRHLTTHRDAAQLWAPEDMPVEEYIRLLHVNYQLCMLSLKHRLGLLRGRPLRYCADEVMRRPDGRRYWERLGGIREAEADGDTREIEFTDVMHAAYLRATRTSGAPTRTVPVAE</sequence>
<dbReference type="Proteomes" id="UP001236795">
    <property type="component" value="Unassembled WGS sequence"/>
</dbReference>
<dbReference type="InterPro" id="IPR045728">
    <property type="entry name" value="DUF6082"/>
</dbReference>
<dbReference type="Pfam" id="PF19560">
    <property type="entry name" value="DUF6082"/>
    <property type="match status" value="1"/>
</dbReference>
<accession>A0ABU0KPG0</accession>
<dbReference type="RefSeq" id="WP_258907085.1">
    <property type="nucleotide sequence ID" value="NZ_JAUSWC010000031.1"/>
</dbReference>
<protein>
    <submittedName>
        <fullName evidence="1">Uncharacterized protein</fullName>
    </submittedName>
</protein>
<proteinExistence type="predicted"/>
<organism evidence="1 2">
    <name type="scientific">Streptomyces thermodiastaticus</name>
    <dbReference type="NCBI Taxonomy" id="44061"/>
    <lineage>
        <taxon>Bacteria</taxon>
        <taxon>Bacillati</taxon>
        <taxon>Actinomycetota</taxon>
        <taxon>Actinomycetes</taxon>
        <taxon>Kitasatosporales</taxon>
        <taxon>Streptomycetaceae</taxon>
        <taxon>Streptomyces</taxon>
    </lineage>
</organism>
<dbReference type="EMBL" id="JAUSWC010000031">
    <property type="protein sequence ID" value="MDQ0491323.1"/>
    <property type="molecule type" value="Genomic_DNA"/>
</dbReference>
<reference evidence="1 2" key="1">
    <citation type="submission" date="2023-07" db="EMBL/GenBank/DDBJ databases">
        <title>Genomic Encyclopedia of Type Strains, Phase IV (KMG-IV): sequencing the most valuable type-strain genomes for metagenomic binning, comparative biology and taxonomic classification.</title>
        <authorList>
            <person name="Goeker M."/>
        </authorList>
    </citation>
    <scope>NUCLEOTIDE SEQUENCE [LARGE SCALE GENOMIC DNA]</scope>
    <source>
        <strain evidence="1 2">DSM 40573</strain>
    </source>
</reference>
<gene>
    <name evidence="1" type="ORF">QO019_006220</name>
</gene>
<evidence type="ECO:0000313" key="2">
    <source>
        <dbReference type="Proteomes" id="UP001236795"/>
    </source>
</evidence>
<name>A0ABU0KPG0_9ACTN</name>
<evidence type="ECO:0000313" key="1">
    <source>
        <dbReference type="EMBL" id="MDQ0491323.1"/>
    </source>
</evidence>
<keyword evidence="2" id="KW-1185">Reference proteome</keyword>
<comment type="caution">
    <text evidence="1">The sequence shown here is derived from an EMBL/GenBank/DDBJ whole genome shotgun (WGS) entry which is preliminary data.</text>
</comment>